<evidence type="ECO:0000313" key="7">
    <source>
        <dbReference type="Proteomes" id="UP000034368"/>
    </source>
</evidence>
<dbReference type="InterPro" id="IPR001937">
    <property type="entry name" value="GalP_UDPtransf1"/>
</dbReference>
<sequence>MPLNQFRQDPISGKWVLFVTSRAPGHLGQKITSIYKPISECPFENIEKASGDKPLSVFSQGMKIDWTPDCAWSTAVVRNKFPGVSYGNCLPIDNSDFWPTADATGYHELVITNEHDKFIPDFSDEQMFELMTAYQERFVVIDNDACGDYVLIFHNHGPAAGASVYHNHSQILSLPFVPPGILTSIENNDRYFKEKGMSGFDVMLEKEITDGKRIIFENDSFVLFCPYTSRSPYEMRIYSKNRNSQFGSLGNDELTLLGQILRQSLKKMKMALNDPDYNFYIHPAPRHDNGQLISEHYRWHIEIVPRLSAIASVELGTNVFVNVVDPDEAAKNLKNV</sequence>
<dbReference type="GO" id="GO:0008270">
    <property type="term" value="F:zinc ion binding"/>
    <property type="evidence" value="ECO:0007669"/>
    <property type="project" value="InterPro"/>
</dbReference>
<dbReference type="InterPro" id="IPR053177">
    <property type="entry name" value="ADP-glucose_phosphorylase"/>
</dbReference>
<dbReference type="AlphaFoldDB" id="A0A0G1P274"/>
<feature type="domain" description="Galactose-1-phosphate uridyl transferase N-terminal" evidence="5">
    <location>
        <begin position="65"/>
        <end position="178"/>
    </location>
</feature>
<keyword evidence="3" id="KW-0119">Carbohydrate metabolism</keyword>
<keyword evidence="2 6" id="KW-0548">Nucleotidyltransferase</keyword>
<evidence type="ECO:0000256" key="3">
    <source>
        <dbReference type="ARBA" id="ARBA00023277"/>
    </source>
</evidence>
<dbReference type="PANTHER" id="PTHR42763">
    <property type="entry name" value="ADP-GLUCOSE PHOSPHORYLASE"/>
    <property type="match status" value="1"/>
</dbReference>
<dbReference type="Pfam" id="PF01087">
    <property type="entry name" value="GalP_UDP_transf"/>
    <property type="match status" value="1"/>
</dbReference>
<dbReference type="GO" id="GO:0008108">
    <property type="term" value="F:UDP-glucose:hexose-1-phosphate uridylyltransferase activity"/>
    <property type="evidence" value="ECO:0007669"/>
    <property type="project" value="InterPro"/>
</dbReference>
<name>A0A0G1P274_9BACT</name>
<dbReference type="Proteomes" id="UP000034368">
    <property type="component" value="Unassembled WGS sequence"/>
</dbReference>
<dbReference type="Gene3D" id="3.30.428.10">
    <property type="entry name" value="HIT-like"/>
    <property type="match status" value="2"/>
</dbReference>
<proteinExistence type="predicted"/>
<feature type="active site" description="Tele-UMP-histidine intermediate" evidence="4">
    <location>
        <position position="168"/>
    </location>
</feature>
<evidence type="ECO:0000256" key="2">
    <source>
        <dbReference type="ARBA" id="ARBA00022695"/>
    </source>
</evidence>
<comment type="caution">
    <text evidence="6">The sequence shown here is derived from an EMBL/GenBank/DDBJ whole genome shotgun (WGS) entry which is preliminary data.</text>
</comment>
<dbReference type="InterPro" id="IPR005849">
    <property type="entry name" value="GalP_Utransf_N"/>
</dbReference>
<dbReference type="SUPFAM" id="SSF54197">
    <property type="entry name" value="HIT-like"/>
    <property type="match status" value="2"/>
</dbReference>
<dbReference type="InterPro" id="IPR036265">
    <property type="entry name" value="HIT-like_sf"/>
</dbReference>
<reference evidence="6 7" key="1">
    <citation type="journal article" date="2015" name="Nature">
        <title>rRNA introns, odd ribosomes, and small enigmatic genomes across a large radiation of phyla.</title>
        <authorList>
            <person name="Brown C.T."/>
            <person name="Hug L.A."/>
            <person name="Thomas B.C."/>
            <person name="Sharon I."/>
            <person name="Castelle C.J."/>
            <person name="Singh A."/>
            <person name="Wilkins M.J."/>
            <person name="Williams K.H."/>
            <person name="Banfield J.F."/>
        </authorList>
    </citation>
    <scope>NUCLEOTIDE SEQUENCE [LARGE SCALE GENOMIC DNA]</scope>
</reference>
<dbReference type="PIRSF" id="PIRSF000808">
    <property type="entry name" value="GalT"/>
    <property type="match status" value="1"/>
</dbReference>
<keyword evidence="1 6" id="KW-0808">Transferase</keyword>
<evidence type="ECO:0000259" key="5">
    <source>
        <dbReference type="Pfam" id="PF01087"/>
    </source>
</evidence>
<protein>
    <submittedName>
        <fullName evidence="6">Galactose-1-phosphate uridylyltransferase</fullName>
    </submittedName>
</protein>
<dbReference type="PANTHER" id="PTHR42763:SF2">
    <property type="entry name" value="ADP-GLUCOSE PHOSPHORYLASE"/>
    <property type="match status" value="1"/>
</dbReference>
<accession>A0A0G1P274</accession>
<gene>
    <name evidence="6" type="ORF">UW90_C0001G0057</name>
</gene>
<evidence type="ECO:0000256" key="4">
    <source>
        <dbReference type="PIRSR" id="PIRSR000808-1"/>
    </source>
</evidence>
<dbReference type="GO" id="GO:0006012">
    <property type="term" value="P:galactose metabolic process"/>
    <property type="evidence" value="ECO:0007669"/>
    <property type="project" value="InterPro"/>
</dbReference>
<dbReference type="EMBL" id="LCKD01000001">
    <property type="protein sequence ID" value="KKT90469.1"/>
    <property type="molecule type" value="Genomic_DNA"/>
</dbReference>
<evidence type="ECO:0000256" key="1">
    <source>
        <dbReference type="ARBA" id="ARBA00022679"/>
    </source>
</evidence>
<evidence type="ECO:0000313" key="6">
    <source>
        <dbReference type="EMBL" id="KKT90469.1"/>
    </source>
</evidence>
<organism evidence="6 7">
    <name type="scientific">Candidatus Yanofskybacteria bacterium GW2011_GWB1_45_11</name>
    <dbReference type="NCBI Taxonomy" id="1619026"/>
    <lineage>
        <taxon>Bacteria</taxon>
        <taxon>Candidatus Yanofskyibacteriota</taxon>
    </lineage>
</organism>